<keyword evidence="2" id="KW-1185">Reference proteome</keyword>
<evidence type="ECO:0000313" key="1">
    <source>
        <dbReference type="EMBL" id="MDT0646324.1"/>
    </source>
</evidence>
<comment type="caution">
    <text evidence="1">The sequence shown here is derived from an EMBL/GenBank/DDBJ whole genome shotgun (WGS) entry which is preliminary data.</text>
</comment>
<dbReference type="RefSeq" id="WP_311494498.1">
    <property type="nucleotide sequence ID" value="NZ_JAVRHO010000007.1"/>
</dbReference>
<protein>
    <submittedName>
        <fullName evidence="1">Uncharacterized protein</fullName>
    </submittedName>
</protein>
<name>A0ABU3CIY9_9FLAO</name>
<reference evidence="1 2" key="1">
    <citation type="submission" date="2023-09" db="EMBL/GenBank/DDBJ databases">
        <authorList>
            <person name="Rey-Velasco X."/>
        </authorList>
    </citation>
    <scope>NUCLEOTIDE SEQUENCE [LARGE SCALE GENOMIC DNA]</scope>
    <source>
        <strain evidence="1 2">F260</strain>
    </source>
</reference>
<sequence length="748" mass="86038">MFDNRNKFILRSELGRIELDQDPDGWDDTKTEISRSEKTYGIFVAISNNLRFTGRAKEYLDTVYDAYKVQGHVKLTKLIKHPQTDEWIVALSGYLDLTSRRIKDGYFECDFLEGGLRELFTANIREKFELNRTTDIKGNSIPKLETHKLTIEGRDIYLLSKLGNKDIDKFTAHSGKWNSIDEDRTSFHPLPLKVIANADPENIQPPFPTYELDDRWNEPSMANMFYYKAERDMGRTRFSINTSFKLDVTGNRINDLNLKLVFDRYICDDNGDNLRLQEDGRTVLKDLGDPRSINPDELISYSSPEGIELEPKKNESFALGLLMVGQFGGGFPVRFDGWADVHYSGYNADLTVAVDSFYERTEAKALTLYEVGERLSEIYTGSPCFESSILSQGKWKDLLATSGGLLRNLKKKVELKDEFGNVTGHIQEDWPITYSWEDFYNSLHAIEPVAYGIVTEGAKQKIVLENIDYFFQRYVTVDLGEIQVEERRTASDFYYSSIVTGYTKGGNYEKPLGLDEYNTQTNWNTPITVQRNKLQLLSPSRTDSYGVEDARRRQYAVSVEEDSPYDKDNFLIDATLIQGENRSTAAIFRPRLWEDDFEGIPTGVYSPKTAFNLRLTPANNLLRHSKWFNGGLYSLSDDYLRFTSSEGNSELTTQFLGQDPVKENADFPIEKMERPIFEPEWIKAKKPFNQNILSDIQGHTRINGKPVNNYYGMFKYIPSDTGIEERAFMFSTKIGDEFEFKLLRVYGF</sequence>
<accession>A0ABU3CIY9</accession>
<proteinExistence type="predicted"/>
<gene>
    <name evidence="1" type="ORF">RM545_06445</name>
</gene>
<dbReference type="Proteomes" id="UP001245285">
    <property type="component" value="Unassembled WGS sequence"/>
</dbReference>
<organism evidence="1 2">
    <name type="scientific">Autumnicola lenta</name>
    <dbReference type="NCBI Taxonomy" id="3075593"/>
    <lineage>
        <taxon>Bacteria</taxon>
        <taxon>Pseudomonadati</taxon>
        <taxon>Bacteroidota</taxon>
        <taxon>Flavobacteriia</taxon>
        <taxon>Flavobacteriales</taxon>
        <taxon>Flavobacteriaceae</taxon>
        <taxon>Autumnicola</taxon>
    </lineage>
</organism>
<evidence type="ECO:0000313" key="2">
    <source>
        <dbReference type="Proteomes" id="UP001245285"/>
    </source>
</evidence>
<dbReference type="EMBL" id="JAVRHO010000007">
    <property type="protein sequence ID" value="MDT0646324.1"/>
    <property type="molecule type" value="Genomic_DNA"/>
</dbReference>